<dbReference type="OrthoDB" id="249703at2759"/>
<dbReference type="EMBL" id="JAGIXG020000003">
    <property type="protein sequence ID" value="KAI6785090.1"/>
    <property type="molecule type" value="Genomic_DNA"/>
</dbReference>
<comment type="caution">
    <text evidence="1">The sequence shown here is derived from an EMBL/GenBank/DDBJ whole genome shotgun (WGS) entry which is preliminary data.</text>
</comment>
<dbReference type="Proteomes" id="UP001055219">
    <property type="component" value="Unassembled WGS sequence"/>
</dbReference>
<reference evidence="1" key="2">
    <citation type="submission" date="2022-07" db="EMBL/GenBank/DDBJ databases">
        <authorList>
            <person name="Goncalves M.F.M."/>
            <person name="Hilario S."/>
            <person name="Van De Peer Y."/>
            <person name="Esteves A.C."/>
            <person name="Alves A."/>
        </authorList>
    </citation>
    <scope>NUCLEOTIDE SEQUENCE</scope>
    <source>
        <strain evidence="1">MUM 19.33</strain>
    </source>
</reference>
<dbReference type="RefSeq" id="XP_051365946.1">
    <property type="nucleotide sequence ID" value="XM_051502789.1"/>
</dbReference>
<reference evidence="1" key="1">
    <citation type="journal article" date="2021" name="J Fungi (Basel)">
        <title>Genomic and Metabolomic Analyses of the Marine Fungus Emericellopsis cladophorae: Insights into Saltwater Adaptability Mechanisms and Its Biosynthetic Potential.</title>
        <authorList>
            <person name="Goncalves M.F.M."/>
            <person name="Hilario S."/>
            <person name="Van de Peer Y."/>
            <person name="Esteves A.C."/>
            <person name="Alves A."/>
        </authorList>
    </citation>
    <scope>NUCLEOTIDE SEQUENCE</scope>
    <source>
        <strain evidence="1">MUM 19.33</strain>
    </source>
</reference>
<evidence type="ECO:0000313" key="1">
    <source>
        <dbReference type="EMBL" id="KAI6785090.1"/>
    </source>
</evidence>
<protein>
    <submittedName>
        <fullName evidence="1">Uncharacterized protein</fullName>
    </submittedName>
</protein>
<name>A0A9Q0BHT1_9HYPO</name>
<evidence type="ECO:0000313" key="2">
    <source>
        <dbReference type="Proteomes" id="UP001055219"/>
    </source>
</evidence>
<accession>A0A9Q0BHT1</accession>
<dbReference type="GeneID" id="75834656"/>
<organism evidence="1 2">
    <name type="scientific">Emericellopsis cladophorae</name>
    <dbReference type="NCBI Taxonomy" id="2686198"/>
    <lineage>
        <taxon>Eukaryota</taxon>
        <taxon>Fungi</taxon>
        <taxon>Dikarya</taxon>
        <taxon>Ascomycota</taxon>
        <taxon>Pezizomycotina</taxon>
        <taxon>Sordariomycetes</taxon>
        <taxon>Hypocreomycetidae</taxon>
        <taxon>Hypocreales</taxon>
        <taxon>Bionectriaceae</taxon>
        <taxon>Emericellopsis</taxon>
    </lineage>
</organism>
<gene>
    <name evidence="1" type="ORF">J7T54_008184</name>
</gene>
<keyword evidence="2" id="KW-1185">Reference proteome</keyword>
<dbReference type="AlphaFoldDB" id="A0A9Q0BHT1"/>
<sequence length="111" mass="12477">MLHVNPADSRLQTDAVLRWASGFRMQLQLDFGHLWLVFGMDSCVDALRKLASISLETPGEDPICARVKWPVMVAAARDSMYKLEPHLIYRKLAEYKGSGGGLRFQDLLLDG</sequence>
<proteinExistence type="predicted"/>